<feature type="domain" description="Serpin" evidence="6">
    <location>
        <begin position="391"/>
        <end position="747"/>
    </location>
</feature>
<keyword evidence="3" id="KW-0722">Serine protease inhibitor</keyword>
<dbReference type="PANTHER" id="PTHR11461">
    <property type="entry name" value="SERINE PROTEASE INHIBITOR, SERPIN"/>
    <property type="match status" value="1"/>
</dbReference>
<dbReference type="InterPro" id="IPR042178">
    <property type="entry name" value="Serpin_sf_1"/>
</dbReference>
<dbReference type="InterPro" id="IPR023796">
    <property type="entry name" value="Serpin_dom"/>
</dbReference>
<dbReference type="GO" id="GO:0004867">
    <property type="term" value="F:serine-type endopeptidase inhibitor activity"/>
    <property type="evidence" value="ECO:0007669"/>
    <property type="project" value="UniProtKB-KW"/>
</dbReference>
<dbReference type="Gene3D" id="2.30.39.10">
    <property type="entry name" value="Alpha-1-antitrypsin, domain 1"/>
    <property type="match status" value="5"/>
</dbReference>
<evidence type="ECO:0000259" key="6">
    <source>
        <dbReference type="SMART" id="SM00093"/>
    </source>
</evidence>
<keyword evidence="8" id="KW-1185">Reference proteome</keyword>
<feature type="domain" description="Serpin" evidence="6">
    <location>
        <begin position="1143"/>
        <end position="1469"/>
    </location>
</feature>
<keyword evidence="2" id="KW-0646">Protease inhibitor</keyword>
<feature type="domain" description="Serpin" evidence="6">
    <location>
        <begin position="41"/>
        <end position="390"/>
    </location>
</feature>
<gene>
    <name evidence="7" type="ORF">HCN44_008041</name>
</gene>
<sequence>MNHLFRIVIFQLLLAISVILPASSVDSDLRAVTTGGNVFASNLFTPVGASKIHDNLICSPVSLQMVLAMLYFGARGQTETQLRSVLHLPSDKKVTQRGYQSLIDTLNSFKKVKLLLANKIYLNIGFKVESQFQKITANYFRSEIEVLDFNNADAASDKINAWAESKTNNLIKDVVTPKTVRKAEMLLINAVYFKGNWNTKFDPKKTNTQSFYRSKNNLVNVSMMHLTSNFNYGQIPELKARFVDMIIILPNDVEGLQETEKNLNKKSIEAIRKSGRSSKVKLSLPKFKIENLIDFKPILIKLGLADMFRSGANLTGIAKSPPLKVTAVFQKAYILANEEGTEAAAVTGVGPRATAPPPEPVKFNVDRPFLYAIIHRPTNTVLFQGHSISANYINENLICSPVSLQMVMAMLSVGARGQTETQLRSVLHLPSDKAVTRNGYQSLIDTLNSFKKVNLTLANKIYLRNGFEVESEFKKIIKNYYRSEIESLDFSNAVAASNTINAWAEAKTNNLIKNVVTPDDVKDSSMVLVNAVYFKGNWKKPFGGKNEALFNLNDKESKNVTTMHGHGQFMYGDLTGVDAKYVILPYESDKDKEQFSMFIIIPNEINGLKSIETNMGNVKWEEAIAGGKLQHLHLDMPKFKLESTIDIEPLLKEMGMNDMFSDKADFTGISDSQPLKVTKAVQKAFIEVDEKGTEAAAATGIQIVPTSLVVHEEPEIHVAINRPFLFSIMMIKDNVENLVFYGQFLLTIGVIMMMMVIDQSKADNFTDLRAVSTGVNEFSANLYKSIATNNDKNIITSPISAAIVLSMASFGAGGDTEKQMRSTLHLPGDQQISKNGYQSLITTLNSVKKVNLKLANKIYTTTGFDIEPEFIKTTSVNFKSEIESIDFKNADLASKKINEWCENNTEHRIKDIIQPDILGNAALVLINAVYFKGNWKKKFDSSETINKAFFTGDNSSIDVPMMYKSDNLNYGTLDEHDAQFVEIDYESDNENDGISMIIILPNTVDGLKKSGDKLNQINYQTVRDSGYRRPVELRLPKFKIESSIDLQSTLMKMGMSEMFTDNANFTGITKKVPLKISKVIQKGFIEVNEEGSEAAAATAAVIQTFSLRIDPPIIINIDKPFMYAIVHQATNTVLFQGHVKLPILAENEKKNIICSPISVSLVLSMVTFGARNNTKNELKKILQLPANDTINKNGFQLLIDSLNNYKMVQLNLANKIFIRHGFELKSEFKLITESSFKSTTENVDFNDNVLASRTINTWCEEKTNNHIKDLIKPGDVDASTALVMVNAVYFKGSWANQFNPEYTRMRDFNVDENTTKQVPMMFRNGLYNNGILEELDASYLELPYKSNDETDALSMFIILPNEINGLKKIEDNFHKVDFSKLNSSEYSMDLILPKFKFESSFDLGDVMKKMGIEDAFKDNADFSGISDSPLKVSKIIQKAFIEVNEVGTEAAAVTDLSNLQYIFKKMSDSKNQDNLSIVAKNIALFSTNFYKTVTENEKSNLICSPISASIALAMTAFGARNNTEKEIRSALHLSEDDEVNKLGYQQLIDTFNAVKNVQLDIANKLFIANDIKIHCPFVSITKDFFRSEIQLVDFKQCETARKIINDWCEIKTNNRIKDILQPGDIKPLTKLAIVNAIYFKGNWKNPFDTRKTKPKPFNIDRETQKNVLMMEQKASYNFGHLAKLDATYVELPYESKNEEDAMSMFIILPNEIDGLKTIEKNLHEINFQQLHAHGYAKKIILKLPKFKIESTIQLGSTLATLGMIDMFDIEKADFSGISNEPLSVDRVIQKAFIEVKEEGSEAAAVTVVLMKGRCAAPRRPEPEFIVNRPFFCAIVATKTGTQLFNARVVDPSRSSS</sequence>
<dbReference type="InterPro" id="IPR000215">
    <property type="entry name" value="Serpin_fam"/>
</dbReference>
<dbReference type="Gene3D" id="3.30.497.10">
    <property type="entry name" value="Antithrombin, subunit I, domain 2"/>
    <property type="match status" value="5"/>
</dbReference>
<dbReference type="GO" id="GO:0005615">
    <property type="term" value="C:extracellular space"/>
    <property type="evidence" value="ECO:0007669"/>
    <property type="project" value="InterPro"/>
</dbReference>
<dbReference type="EMBL" id="JACMRX010000005">
    <property type="protein sequence ID" value="KAF7989367.1"/>
    <property type="molecule type" value="Genomic_DNA"/>
</dbReference>
<feature type="domain" description="Serpin" evidence="6">
    <location>
        <begin position="780"/>
        <end position="1142"/>
    </location>
</feature>
<keyword evidence="5" id="KW-0732">Signal</keyword>
<feature type="chain" id="PRO_5032674429" description="Serpin domain-containing protein" evidence="5">
    <location>
        <begin position="25"/>
        <end position="1856"/>
    </location>
</feature>
<evidence type="ECO:0000256" key="1">
    <source>
        <dbReference type="ARBA" id="ARBA00009500"/>
    </source>
</evidence>
<dbReference type="OrthoDB" id="671595at2759"/>
<evidence type="ECO:0000313" key="7">
    <source>
        <dbReference type="EMBL" id="KAF7989367.1"/>
    </source>
</evidence>
<dbReference type="Proteomes" id="UP000639338">
    <property type="component" value="Unassembled WGS sequence"/>
</dbReference>
<dbReference type="SUPFAM" id="SSF56574">
    <property type="entry name" value="Serpins"/>
    <property type="match status" value="5"/>
</dbReference>
<dbReference type="InterPro" id="IPR023795">
    <property type="entry name" value="Serpin_CS"/>
</dbReference>
<dbReference type="InterPro" id="IPR036186">
    <property type="entry name" value="Serpin_sf"/>
</dbReference>
<name>A0A834XM19_APHGI</name>
<dbReference type="Pfam" id="PF00079">
    <property type="entry name" value="Serpin"/>
    <property type="match status" value="4"/>
</dbReference>
<evidence type="ECO:0000313" key="8">
    <source>
        <dbReference type="Proteomes" id="UP000639338"/>
    </source>
</evidence>
<dbReference type="CDD" id="cd19601">
    <property type="entry name" value="serpin42Da-like"/>
    <property type="match status" value="5"/>
</dbReference>
<evidence type="ECO:0000256" key="5">
    <source>
        <dbReference type="SAM" id="SignalP"/>
    </source>
</evidence>
<dbReference type="SMART" id="SM00093">
    <property type="entry name" value="SERPIN"/>
    <property type="match status" value="5"/>
</dbReference>
<dbReference type="PROSITE" id="PS00284">
    <property type="entry name" value="SERPIN"/>
    <property type="match status" value="3"/>
</dbReference>
<evidence type="ECO:0000256" key="3">
    <source>
        <dbReference type="ARBA" id="ARBA00022900"/>
    </source>
</evidence>
<feature type="domain" description="Serpin" evidence="6">
    <location>
        <begin position="1487"/>
        <end position="1851"/>
    </location>
</feature>
<evidence type="ECO:0000256" key="2">
    <source>
        <dbReference type="ARBA" id="ARBA00022690"/>
    </source>
</evidence>
<dbReference type="InterPro" id="IPR042185">
    <property type="entry name" value="Serpin_sf_2"/>
</dbReference>
<comment type="caution">
    <text evidence="7">The sequence shown here is derived from an EMBL/GenBank/DDBJ whole genome shotgun (WGS) entry which is preliminary data.</text>
</comment>
<evidence type="ECO:0000256" key="4">
    <source>
        <dbReference type="RuleBase" id="RU000411"/>
    </source>
</evidence>
<comment type="similarity">
    <text evidence="1 4">Belongs to the serpin family.</text>
</comment>
<accession>A0A834XM19</accession>
<proteinExistence type="inferred from homology"/>
<protein>
    <recommendedName>
        <fullName evidence="6">Serpin domain-containing protein</fullName>
    </recommendedName>
</protein>
<feature type="signal peptide" evidence="5">
    <location>
        <begin position="1"/>
        <end position="24"/>
    </location>
</feature>
<dbReference type="PANTHER" id="PTHR11461:SF211">
    <property type="entry name" value="GH10112P-RELATED"/>
    <property type="match status" value="1"/>
</dbReference>
<organism evidence="7 8">
    <name type="scientific">Aphidius gifuensis</name>
    <name type="common">Parasitoid wasp</name>
    <dbReference type="NCBI Taxonomy" id="684658"/>
    <lineage>
        <taxon>Eukaryota</taxon>
        <taxon>Metazoa</taxon>
        <taxon>Ecdysozoa</taxon>
        <taxon>Arthropoda</taxon>
        <taxon>Hexapoda</taxon>
        <taxon>Insecta</taxon>
        <taxon>Pterygota</taxon>
        <taxon>Neoptera</taxon>
        <taxon>Endopterygota</taxon>
        <taxon>Hymenoptera</taxon>
        <taxon>Apocrita</taxon>
        <taxon>Ichneumonoidea</taxon>
        <taxon>Braconidae</taxon>
        <taxon>Aphidiinae</taxon>
        <taxon>Aphidius</taxon>
    </lineage>
</organism>
<reference evidence="7 8" key="1">
    <citation type="submission" date="2020-08" db="EMBL/GenBank/DDBJ databases">
        <title>Aphidius gifuensis genome sequencing and assembly.</title>
        <authorList>
            <person name="Du Z."/>
        </authorList>
    </citation>
    <scope>NUCLEOTIDE SEQUENCE [LARGE SCALE GENOMIC DNA]</scope>
    <source>
        <strain evidence="7">YNYX2018</strain>
        <tissue evidence="7">Adults</tissue>
    </source>
</reference>